<proteinExistence type="inferred from homology"/>
<comment type="caution">
    <text evidence="4">The sequence shown here is derived from an EMBL/GenBank/DDBJ whole genome shotgun (WGS) entry which is preliminary data.</text>
</comment>
<dbReference type="RefSeq" id="WP_059265994.1">
    <property type="nucleotide sequence ID" value="NZ_KQ948367.1"/>
</dbReference>
<dbReference type="PANTHER" id="PTHR42879:SF6">
    <property type="entry name" value="NADPH-DEPENDENT REDUCTASE BACG"/>
    <property type="match status" value="1"/>
</dbReference>
<dbReference type="SUPFAM" id="SSF51735">
    <property type="entry name" value="NAD(P)-binding Rossmann-fold domains"/>
    <property type="match status" value="1"/>
</dbReference>
<evidence type="ECO:0000313" key="4">
    <source>
        <dbReference type="EMBL" id="KUN18197.1"/>
    </source>
</evidence>
<dbReference type="FunFam" id="3.40.50.720:FF:000084">
    <property type="entry name" value="Short-chain dehydrogenase reductase"/>
    <property type="match status" value="1"/>
</dbReference>
<protein>
    <submittedName>
        <fullName evidence="4">Short-chain dehydrogenase</fullName>
    </submittedName>
</protein>
<dbReference type="Proteomes" id="UP000053398">
    <property type="component" value="Unassembled WGS sequence"/>
</dbReference>
<dbReference type="PANTHER" id="PTHR42879">
    <property type="entry name" value="3-OXOACYL-(ACYL-CARRIER-PROTEIN) REDUCTASE"/>
    <property type="match status" value="1"/>
</dbReference>
<keyword evidence="5" id="KW-1185">Reference proteome</keyword>
<evidence type="ECO:0000313" key="5">
    <source>
        <dbReference type="Proteomes" id="UP000053398"/>
    </source>
</evidence>
<dbReference type="GO" id="GO:0016491">
    <property type="term" value="F:oxidoreductase activity"/>
    <property type="evidence" value="ECO:0007669"/>
    <property type="project" value="UniProtKB-KW"/>
</dbReference>
<dbReference type="InterPro" id="IPR036291">
    <property type="entry name" value="NAD(P)-bd_dom_sf"/>
</dbReference>
<dbReference type="PRINTS" id="PR00080">
    <property type="entry name" value="SDRFAMILY"/>
</dbReference>
<sequence>MDMRLTGKRALVTGSSSGLGQAIAEALAREGVTVVVHGRDEARAKATADRIHAEGGRADVAVGDLSTSEGAEAVAEKALSGGTIDILVNNAGAYDQVGWMDATPEIWAETYRTNVLSGVRMIQSLVPRMRETGWGRVVQIGGGLAAQPMAAQPHYNASLAARHNLTVSLARELKGSGITSNTVAPGAILTESVRNLLWQIAPAHGWGDTWEEIERAAAESWVPNDANRFGRPEEIAAAVVFLASPHADYISGATLRVDGGTIRYVN</sequence>
<dbReference type="Gene3D" id="3.40.50.720">
    <property type="entry name" value="NAD(P)-binding Rossmann-like Domain"/>
    <property type="match status" value="1"/>
</dbReference>
<evidence type="ECO:0000256" key="3">
    <source>
        <dbReference type="RuleBase" id="RU000363"/>
    </source>
</evidence>
<comment type="similarity">
    <text evidence="1 3">Belongs to the short-chain dehydrogenases/reductases (SDR) family.</text>
</comment>
<dbReference type="PRINTS" id="PR00081">
    <property type="entry name" value="GDHRDH"/>
</dbReference>
<dbReference type="Pfam" id="PF00106">
    <property type="entry name" value="adh_short"/>
    <property type="match status" value="1"/>
</dbReference>
<name>A0A101PV08_STRCK</name>
<gene>
    <name evidence="4" type="ORF">AQJ11_35550</name>
</gene>
<evidence type="ECO:0000256" key="1">
    <source>
        <dbReference type="ARBA" id="ARBA00006484"/>
    </source>
</evidence>
<dbReference type="EMBL" id="LMWP01000045">
    <property type="protein sequence ID" value="KUN18197.1"/>
    <property type="molecule type" value="Genomic_DNA"/>
</dbReference>
<evidence type="ECO:0000256" key="2">
    <source>
        <dbReference type="ARBA" id="ARBA00023002"/>
    </source>
</evidence>
<dbReference type="InterPro" id="IPR002347">
    <property type="entry name" value="SDR_fam"/>
</dbReference>
<reference evidence="4 5" key="1">
    <citation type="submission" date="2015-10" db="EMBL/GenBank/DDBJ databases">
        <title>Draft genome sequence of Streptomyces corchorusii DSM 40340, type strain for the species Streptomyces corchorusii.</title>
        <authorList>
            <person name="Ruckert C."/>
            <person name="Winkler A."/>
            <person name="Kalinowski J."/>
            <person name="Kampfer P."/>
            <person name="Glaeser S."/>
        </authorList>
    </citation>
    <scope>NUCLEOTIDE SEQUENCE [LARGE SCALE GENOMIC DNA]</scope>
    <source>
        <strain evidence="4 5">DSM 40340</strain>
    </source>
</reference>
<dbReference type="AlphaFoldDB" id="A0A101PV08"/>
<dbReference type="InterPro" id="IPR050259">
    <property type="entry name" value="SDR"/>
</dbReference>
<keyword evidence="2" id="KW-0560">Oxidoreductase</keyword>
<accession>A0A101PV08</accession>
<organism evidence="4 5">
    <name type="scientific">Streptomyces corchorusii</name>
    <name type="common">Streptomyces chibaensis</name>
    <dbReference type="NCBI Taxonomy" id="1903"/>
    <lineage>
        <taxon>Bacteria</taxon>
        <taxon>Bacillati</taxon>
        <taxon>Actinomycetota</taxon>
        <taxon>Actinomycetes</taxon>
        <taxon>Kitasatosporales</taxon>
        <taxon>Streptomycetaceae</taxon>
        <taxon>Streptomyces</taxon>
    </lineage>
</organism>